<evidence type="ECO:0000256" key="3">
    <source>
        <dbReference type="ARBA" id="ARBA00022617"/>
    </source>
</evidence>
<comment type="cofactor">
    <cofactor evidence="1">
        <name>heme b</name>
        <dbReference type="ChEBI" id="CHEBI:60344"/>
    </cofactor>
</comment>
<dbReference type="OrthoDB" id="2542103at2759"/>
<dbReference type="SUPFAM" id="SSF47571">
    <property type="entry name" value="Cloroperoxidase"/>
    <property type="match status" value="1"/>
</dbReference>
<dbReference type="EMBL" id="KN837210">
    <property type="protein sequence ID" value="KIJ33615.1"/>
    <property type="molecule type" value="Genomic_DNA"/>
</dbReference>
<dbReference type="HOGENOM" id="CLU_107265_0_0_1"/>
<keyword evidence="6" id="KW-0408">Iron</keyword>
<comment type="similarity">
    <text evidence="7">Belongs to the chloroperoxidase family.</text>
</comment>
<evidence type="ECO:0000259" key="8">
    <source>
        <dbReference type="PROSITE" id="PS51405"/>
    </source>
</evidence>
<dbReference type="GO" id="GO:0046872">
    <property type="term" value="F:metal ion binding"/>
    <property type="evidence" value="ECO:0007669"/>
    <property type="project" value="UniProtKB-KW"/>
</dbReference>
<dbReference type="PROSITE" id="PS51405">
    <property type="entry name" value="HEME_HALOPEROXIDASE"/>
    <property type="match status" value="1"/>
</dbReference>
<evidence type="ECO:0000256" key="4">
    <source>
        <dbReference type="ARBA" id="ARBA00022723"/>
    </source>
</evidence>
<keyword evidence="5" id="KW-0560">Oxidoreductase</keyword>
<evidence type="ECO:0000313" key="9">
    <source>
        <dbReference type="EMBL" id="KIJ33615.1"/>
    </source>
</evidence>
<protein>
    <submittedName>
        <fullName evidence="9">Unplaced genomic scaffold SPHSTscaffold_135, whole genome shotgun sequence</fullName>
    </submittedName>
</protein>
<evidence type="ECO:0000256" key="7">
    <source>
        <dbReference type="ARBA" id="ARBA00025795"/>
    </source>
</evidence>
<dbReference type="GO" id="GO:0004601">
    <property type="term" value="F:peroxidase activity"/>
    <property type="evidence" value="ECO:0007669"/>
    <property type="project" value="UniProtKB-KW"/>
</dbReference>
<keyword evidence="2" id="KW-0575">Peroxidase</keyword>
<gene>
    <name evidence="9" type="ORF">M422DRAFT_264382</name>
</gene>
<dbReference type="InterPro" id="IPR036851">
    <property type="entry name" value="Chloroperoxidase-like_sf"/>
</dbReference>
<evidence type="ECO:0000256" key="2">
    <source>
        <dbReference type="ARBA" id="ARBA00022559"/>
    </source>
</evidence>
<accession>A0A0C9V849</accession>
<evidence type="ECO:0000256" key="1">
    <source>
        <dbReference type="ARBA" id="ARBA00001970"/>
    </source>
</evidence>
<dbReference type="Gene3D" id="1.10.489.10">
    <property type="entry name" value="Chloroperoxidase-like"/>
    <property type="match status" value="1"/>
</dbReference>
<keyword evidence="4" id="KW-0479">Metal-binding</keyword>
<dbReference type="InterPro" id="IPR000028">
    <property type="entry name" value="Chloroperoxidase"/>
</dbReference>
<sequence>MAADGILLQSGKKPRSIIYRSYSKEAGLIQDQIIANRSQAKFSPPAMPFLNANLFFVIAFPQYQPLGGLSERELEDILPRLNVVTPPPPPGPPSDTSVKLVNDAAHPFMPLSDGDMRDPCPGVNTLASHGYLHCNGIVTPTQIINAVQDGFNMDNTLAIILTYATMLVDGNPLTNLMSIGGKSALTGLDPPKPAIIGGLDIHAVFEGDASMTRADFFLGDNHSFN</sequence>
<dbReference type="Pfam" id="PF01328">
    <property type="entry name" value="Peroxidase_2"/>
    <property type="match status" value="1"/>
</dbReference>
<dbReference type="AlphaFoldDB" id="A0A0C9V849"/>
<keyword evidence="10" id="KW-1185">Reference proteome</keyword>
<feature type="domain" description="Heme haloperoxidase family profile" evidence="8">
    <location>
        <begin position="104"/>
        <end position="225"/>
    </location>
</feature>
<dbReference type="PANTHER" id="PTHR33577">
    <property type="entry name" value="STERIGMATOCYSTIN BIOSYNTHESIS PEROXIDASE STCC-RELATED"/>
    <property type="match status" value="1"/>
</dbReference>
<organism evidence="9 10">
    <name type="scientific">Sphaerobolus stellatus (strain SS14)</name>
    <dbReference type="NCBI Taxonomy" id="990650"/>
    <lineage>
        <taxon>Eukaryota</taxon>
        <taxon>Fungi</taxon>
        <taxon>Dikarya</taxon>
        <taxon>Basidiomycota</taxon>
        <taxon>Agaricomycotina</taxon>
        <taxon>Agaricomycetes</taxon>
        <taxon>Phallomycetidae</taxon>
        <taxon>Geastrales</taxon>
        <taxon>Sphaerobolaceae</taxon>
        <taxon>Sphaerobolus</taxon>
    </lineage>
</organism>
<evidence type="ECO:0000256" key="5">
    <source>
        <dbReference type="ARBA" id="ARBA00023002"/>
    </source>
</evidence>
<evidence type="ECO:0000256" key="6">
    <source>
        <dbReference type="ARBA" id="ARBA00023004"/>
    </source>
</evidence>
<keyword evidence="3" id="KW-0349">Heme</keyword>
<proteinExistence type="inferred from homology"/>
<evidence type="ECO:0000313" key="10">
    <source>
        <dbReference type="Proteomes" id="UP000054279"/>
    </source>
</evidence>
<dbReference type="Proteomes" id="UP000054279">
    <property type="component" value="Unassembled WGS sequence"/>
</dbReference>
<reference evidence="9 10" key="1">
    <citation type="submission" date="2014-06" db="EMBL/GenBank/DDBJ databases">
        <title>Evolutionary Origins and Diversification of the Mycorrhizal Mutualists.</title>
        <authorList>
            <consortium name="DOE Joint Genome Institute"/>
            <consortium name="Mycorrhizal Genomics Consortium"/>
            <person name="Kohler A."/>
            <person name="Kuo A."/>
            <person name="Nagy L.G."/>
            <person name="Floudas D."/>
            <person name="Copeland A."/>
            <person name="Barry K.W."/>
            <person name="Cichocki N."/>
            <person name="Veneault-Fourrey C."/>
            <person name="LaButti K."/>
            <person name="Lindquist E.A."/>
            <person name="Lipzen A."/>
            <person name="Lundell T."/>
            <person name="Morin E."/>
            <person name="Murat C."/>
            <person name="Riley R."/>
            <person name="Ohm R."/>
            <person name="Sun H."/>
            <person name="Tunlid A."/>
            <person name="Henrissat B."/>
            <person name="Grigoriev I.V."/>
            <person name="Hibbett D.S."/>
            <person name="Martin F."/>
        </authorList>
    </citation>
    <scope>NUCLEOTIDE SEQUENCE [LARGE SCALE GENOMIC DNA]</scope>
    <source>
        <strain evidence="9 10">SS14</strain>
    </source>
</reference>
<name>A0A0C9V849_SPHS4</name>
<dbReference type="PANTHER" id="PTHR33577:SF16">
    <property type="entry name" value="HEME HALOPEROXIDASE FAMILY PROFILE DOMAIN-CONTAINING PROTEIN"/>
    <property type="match status" value="1"/>
</dbReference>